<dbReference type="Gene3D" id="3.50.50.60">
    <property type="entry name" value="FAD/NAD(P)-binding domain"/>
    <property type="match status" value="1"/>
</dbReference>
<feature type="domain" description="Glucose-methanol-choline oxidoreductase N-terminal" evidence="5">
    <location>
        <begin position="158"/>
        <end position="181"/>
    </location>
</feature>
<proteinExistence type="inferred from homology"/>
<dbReference type="SUPFAM" id="SSF51905">
    <property type="entry name" value="FAD/NAD(P)-binding domain"/>
    <property type="match status" value="1"/>
</dbReference>
<dbReference type="VEuPathDB" id="VectorBase:CSON002667"/>
<dbReference type="GO" id="GO:0050660">
    <property type="term" value="F:flavin adenine dinucleotide binding"/>
    <property type="evidence" value="ECO:0007669"/>
    <property type="project" value="InterPro"/>
</dbReference>
<protein>
    <submittedName>
        <fullName evidence="7">CSON002667 protein</fullName>
    </submittedName>
</protein>
<dbReference type="PANTHER" id="PTHR11552:SF154">
    <property type="entry name" value="FI04917P"/>
    <property type="match status" value="1"/>
</dbReference>
<evidence type="ECO:0000259" key="6">
    <source>
        <dbReference type="PROSITE" id="PS00624"/>
    </source>
</evidence>
<dbReference type="PROSITE" id="PS00624">
    <property type="entry name" value="GMC_OXRED_2"/>
    <property type="match status" value="1"/>
</dbReference>
<evidence type="ECO:0000256" key="1">
    <source>
        <dbReference type="ARBA" id="ARBA00010790"/>
    </source>
</evidence>
<keyword evidence="4" id="KW-0472">Membrane</keyword>
<feature type="transmembrane region" description="Helical" evidence="4">
    <location>
        <begin position="12"/>
        <end position="29"/>
    </location>
</feature>
<dbReference type="InterPro" id="IPR012132">
    <property type="entry name" value="GMC_OxRdtase"/>
</dbReference>
<reference evidence="7" key="1">
    <citation type="submission" date="2018-07" db="EMBL/GenBank/DDBJ databases">
        <authorList>
            <person name="Quirk P.G."/>
            <person name="Krulwich T.A."/>
        </authorList>
    </citation>
    <scope>NUCLEOTIDE SEQUENCE</scope>
</reference>
<dbReference type="SUPFAM" id="SSF54373">
    <property type="entry name" value="FAD-linked reductases, C-terminal domain"/>
    <property type="match status" value="1"/>
</dbReference>
<feature type="transmembrane region" description="Helical" evidence="4">
    <location>
        <begin position="36"/>
        <end position="58"/>
    </location>
</feature>
<accession>A0A336LSM3</accession>
<keyword evidence="4" id="KW-0812">Transmembrane</keyword>
<feature type="binding site" evidence="2">
    <location>
        <position position="160"/>
    </location>
    <ligand>
        <name>FAD</name>
        <dbReference type="ChEBI" id="CHEBI:57692"/>
    </ligand>
</feature>
<dbReference type="Gene3D" id="3.30.560.10">
    <property type="entry name" value="Glucose Oxidase, domain 3"/>
    <property type="match status" value="1"/>
</dbReference>
<evidence type="ECO:0000313" key="7">
    <source>
        <dbReference type="EMBL" id="SSX20835.1"/>
    </source>
</evidence>
<dbReference type="InterPro" id="IPR000172">
    <property type="entry name" value="GMC_OxRdtase_N"/>
</dbReference>
<evidence type="ECO:0000256" key="4">
    <source>
        <dbReference type="SAM" id="Phobius"/>
    </source>
</evidence>
<keyword evidence="4" id="KW-1133">Transmembrane helix</keyword>
<dbReference type="Pfam" id="PF05199">
    <property type="entry name" value="GMC_oxred_C"/>
    <property type="match status" value="1"/>
</dbReference>
<dbReference type="InterPro" id="IPR036188">
    <property type="entry name" value="FAD/NAD-bd_sf"/>
</dbReference>
<evidence type="ECO:0000259" key="5">
    <source>
        <dbReference type="PROSITE" id="PS00623"/>
    </source>
</evidence>
<name>A0A336LSM3_CULSO</name>
<keyword evidence="2 3" id="KW-0274">FAD</keyword>
<comment type="similarity">
    <text evidence="1 3">Belongs to the GMC oxidoreductase family.</text>
</comment>
<dbReference type="Pfam" id="PF00732">
    <property type="entry name" value="GMC_oxred_N"/>
    <property type="match status" value="1"/>
</dbReference>
<dbReference type="PANTHER" id="PTHR11552">
    <property type="entry name" value="GLUCOSE-METHANOL-CHOLINE GMC OXIDOREDUCTASE"/>
    <property type="match status" value="1"/>
</dbReference>
<keyword evidence="3" id="KW-0285">Flavoprotein</keyword>
<sequence length="628" mass="69814">MVLGITKSLPIIGWATGTAVHLTALTATISKSIKAATAIVGLGKIAAIPTLLVALAYFNYDLFDPENRPFTVEEVQPEYDFIVVGGGTAGAILASRLSEVANWKILLLEAGGHETDISDVPILSLYLHKSKLDWKYRTQPQKTACQAMQDNRCCWTRGKVLGGSSVLNTMLYIRGNKRDFDLWHALGNPGWSYEEVLPYFRKSEDQRNPYLARNKRQHGPAFLQAGEEMGYDIVDVNGEQQTGFAFFQFTMRRGSRLSSAKGFLRPIRLRKNLDIILYSQATKILFDESGKVAKGIEFYRKGKYYKTYARREVILSAGAINSPQLLMLSGIGPASHLSSVGIEPRVDLPGVGQNIQDHIAVGGLVFLIDKPFSVVINRLVNINSAIRYAATEDGPLTTNIGLEAVAFINTKYANASDDWPDIEFMLTSASTPSDGGSQVKRAHGLKQEYYDELYTPINNRDVFGVFPMMLRPKSRGFLKLASKNPHRYPLIYHNYLTHPDDIEVLREGVKAAIALSETQALKRFGARFYDKQVPGCKHFALYTDEYWDCLIKQYTMTIYHMSGSCKMGTYQDKLAVVDHELRVHGIQNLRVIDASIMPAITNGNINAPTAMIAEKGADMIKAAWSGSV</sequence>
<feature type="domain" description="Glucose-methanol-choline oxidoreductase N-terminal" evidence="6">
    <location>
        <begin position="318"/>
        <end position="332"/>
    </location>
</feature>
<dbReference type="EMBL" id="UFQT01000144">
    <property type="protein sequence ID" value="SSX20835.1"/>
    <property type="molecule type" value="Genomic_DNA"/>
</dbReference>
<dbReference type="PROSITE" id="PS00623">
    <property type="entry name" value="GMC_OXRED_1"/>
    <property type="match status" value="1"/>
</dbReference>
<organism evidence="7">
    <name type="scientific">Culicoides sonorensis</name>
    <name type="common">Biting midge</name>
    <dbReference type="NCBI Taxonomy" id="179676"/>
    <lineage>
        <taxon>Eukaryota</taxon>
        <taxon>Metazoa</taxon>
        <taxon>Ecdysozoa</taxon>
        <taxon>Arthropoda</taxon>
        <taxon>Hexapoda</taxon>
        <taxon>Insecta</taxon>
        <taxon>Pterygota</taxon>
        <taxon>Neoptera</taxon>
        <taxon>Endopterygota</taxon>
        <taxon>Diptera</taxon>
        <taxon>Nematocera</taxon>
        <taxon>Chironomoidea</taxon>
        <taxon>Ceratopogonidae</taxon>
        <taxon>Ceratopogoninae</taxon>
        <taxon>Culicoides</taxon>
        <taxon>Monoculicoides</taxon>
    </lineage>
</organism>
<dbReference type="PIRSF" id="PIRSF000137">
    <property type="entry name" value="Alcohol_oxidase"/>
    <property type="match status" value="1"/>
</dbReference>
<dbReference type="InterPro" id="IPR007867">
    <property type="entry name" value="GMC_OxRtase_C"/>
</dbReference>
<dbReference type="OMA" id="PVPNCKH"/>
<dbReference type="AlphaFoldDB" id="A0A336LSM3"/>
<comment type="cofactor">
    <cofactor evidence="2">
        <name>FAD</name>
        <dbReference type="ChEBI" id="CHEBI:57692"/>
    </cofactor>
</comment>
<dbReference type="GO" id="GO:0016614">
    <property type="term" value="F:oxidoreductase activity, acting on CH-OH group of donors"/>
    <property type="evidence" value="ECO:0007669"/>
    <property type="project" value="InterPro"/>
</dbReference>
<gene>
    <name evidence="7" type="primary">CSON002667</name>
</gene>
<evidence type="ECO:0000256" key="3">
    <source>
        <dbReference type="RuleBase" id="RU003968"/>
    </source>
</evidence>
<evidence type="ECO:0000256" key="2">
    <source>
        <dbReference type="PIRSR" id="PIRSR000137-2"/>
    </source>
</evidence>